<dbReference type="Proteomes" id="UP000828390">
    <property type="component" value="Unassembled WGS sequence"/>
</dbReference>
<evidence type="ECO:0000313" key="1">
    <source>
        <dbReference type="EMBL" id="KAH3864934.1"/>
    </source>
</evidence>
<gene>
    <name evidence="1" type="ORF">DPMN_027967</name>
</gene>
<comment type="caution">
    <text evidence="1">The sequence shown here is derived from an EMBL/GenBank/DDBJ whole genome shotgun (WGS) entry which is preliminary data.</text>
</comment>
<organism evidence="1 2">
    <name type="scientific">Dreissena polymorpha</name>
    <name type="common">Zebra mussel</name>
    <name type="synonym">Mytilus polymorpha</name>
    <dbReference type="NCBI Taxonomy" id="45954"/>
    <lineage>
        <taxon>Eukaryota</taxon>
        <taxon>Metazoa</taxon>
        <taxon>Spiralia</taxon>
        <taxon>Lophotrochozoa</taxon>
        <taxon>Mollusca</taxon>
        <taxon>Bivalvia</taxon>
        <taxon>Autobranchia</taxon>
        <taxon>Heteroconchia</taxon>
        <taxon>Euheterodonta</taxon>
        <taxon>Imparidentia</taxon>
        <taxon>Neoheterodontei</taxon>
        <taxon>Myida</taxon>
        <taxon>Dreissenoidea</taxon>
        <taxon>Dreissenidae</taxon>
        <taxon>Dreissena</taxon>
    </lineage>
</organism>
<accession>A0A9D4LW51</accession>
<protein>
    <submittedName>
        <fullName evidence="1">Uncharacterized protein</fullName>
    </submittedName>
</protein>
<reference evidence="1" key="2">
    <citation type="submission" date="2020-11" db="EMBL/GenBank/DDBJ databases">
        <authorList>
            <person name="McCartney M.A."/>
            <person name="Auch B."/>
            <person name="Kono T."/>
            <person name="Mallez S."/>
            <person name="Becker A."/>
            <person name="Gohl D.M."/>
            <person name="Silverstein K.A.T."/>
            <person name="Koren S."/>
            <person name="Bechman K.B."/>
            <person name="Herman A."/>
            <person name="Abrahante J.E."/>
            <person name="Garbe J."/>
        </authorList>
    </citation>
    <scope>NUCLEOTIDE SEQUENCE</scope>
    <source>
        <strain evidence="1">Duluth1</strain>
        <tissue evidence="1">Whole animal</tissue>
    </source>
</reference>
<sequence>MATGFGNKDTRNWVKACLAVKCVRNGLIPLVLKYCLDHYDGNIREVRSVCKLQDYTCRQCNVEELEPFHKGNTKCKYGRCGCKVNNKKSCKNNGACGVIYDQIQAHHTTNDPNWSNTKSNLWSRSPWEQMKCYINTPGYTKRTNIDDADITALIQICLNYTPLKKLFDRNVYDMDKVRTLRNDIYHSGTMDIPNDQLKNIISQMKTFLKLSVFKDFQSDIKCQLENLRKLDNDTFEITADTEEAARSDALRGVQESVAELISNQRLLGKQIDGLLEIGQHQKENCNSRFETVNDKIEQTHLELLDQRRQTAEDTKLQNEHMQTLQNTQLEHGAVLKDFEKNTRADHEQMFKKIEEILECVKQLRGLNLEDAPTVSDSKVTIHAHDVDKNVEGILSDKMFNAAKSTIQKTKVDSENEELIPPFENAISVLTKDGNEITNLKKKCVEIYIESPTIRSWMTLCADFFNGNIERAFQPLQQCLRTHDEYKNLILEIRLDAEYFFQCMKAVTDNLYEQINLQKQEIVQKESSTAVVQCYDLTDTDSWTSNNDQERQIKLEILRGGLSVIIL</sequence>
<evidence type="ECO:0000313" key="2">
    <source>
        <dbReference type="Proteomes" id="UP000828390"/>
    </source>
</evidence>
<dbReference type="EMBL" id="JAIWYP010000002">
    <property type="protein sequence ID" value="KAH3864934.1"/>
    <property type="molecule type" value="Genomic_DNA"/>
</dbReference>
<name>A0A9D4LW51_DREPO</name>
<proteinExistence type="predicted"/>
<reference evidence="1" key="1">
    <citation type="journal article" date="2019" name="bioRxiv">
        <title>The Genome of the Zebra Mussel, Dreissena polymorpha: A Resource for Invasive Species Research.</title>
        <authorList>
            <person name="McCartney M.A."/>
            <person name="Auch B."/>
            <person name="Kono T."/>
            <person name="Mallez S."/>
            <person name="Zhang Y."/>
            <person name="Obille A."/>
            <person name="Becker A."/>
            <person name="Abrahante J.E."/>
            <person name="Garbe J."/>
            <person name="Badalamenti J.P."/>
            <person name="Herman A."/>
            <person name="Mangelson H."/>
            <person name="Liachko I."/>
            <person name="Sullivan S."/>
            <person name="Sone E.D."/>
            <person name="Koren S."/>
            <person name="Silverstein K.A.T."/>
            <person name="Beckman K.B."/>
            <person name="Gohl D.M."/>
        </authorList>
    </citation>
    <scope>NUCLEOTIDE SEQUENCE</scope>
    <source>
        <strain evidence="1">Duluth1</strain>
        <tissue evidence="1">Whole animal</tissue>
    </source>
</reference>
<dbReference type="AlphaFoldDB" id="A0A9D4LW51"/>
<keyword evidence="2" id="KW-1185">Reference proteome</keyword>